<reference evidence="5" key="1">
    <citation type="submission" date="2021-01" db="EMBL/GenBank/DDBJ databases">
        <authorList>
            <person name="Corre E."/>
            <person name="Pelletier E."/>
            <person name="Niang G."/>
            <person name="Scheremetjew M."/>
            <person name="Finn R."/>
            <person name="Kale V."/>
            <person name="Holt S."/>
            <person name="Cochrane G."/>
            <person name="Meng A."/>
            <person name="Brown T."/>
            <person name="Cohen L."/>
        </authorList>
    </citation>
    <scope>NUCLEOTIDE SEQUENCE</scope>
    <source>
        <strain evidence="5">OF101</strain>
    </source>
</reference>
<dbReference type="InterPro" id="IPR019734">
    <property type="entry name" value="TPR_rpt"/>
</dbReference>
<evidence type="ECO:0000256" key="3">
    <source>
        <dbReference type="SAM" id="MobiDB-lite"/>
    </source>
</evidence>
<dbReference type="SUPFAM" id="SSF49764">
    <property type="entry name" value="HSP20-like chaperones"/>
    <property type="match status" value="1"/>
</dbReference>
<feature type="domain" description="CS" evidence="4">
    <location>
        <begin position="273"/>
        <end position="386"/>
    </location>
</feature>
<dbReference type="EMBL" id="HBGE01102582">
    <property type="protein sequence ID" value="CAD9184389.1"/>
    <property type="molecule type" value="Transcribed_RNA"/>
</dbReference>
<accession>A0A7S1S5A0</accession>
<dbReference type="PANTHER" id="PTHR22904">
    <property type="entry name" value="TPR REPEAT CONTAINING PROTEIN"/>
    <property type="match status" value="1"/>
</dbReference>
<dbReference type="InterPro" id="IPR007052">
    <property type="entry name" value="CS_dom"/>
</dbReference>
<evidence type="ECO:0000256" key="1">
    <source>
        <dbReference type="ARBA" id="ARBA00022737"/>
    </source>
</evidence>
<dbReference type="SUPFAM" id="SSF48452">
    <property type="entry name" value="TPR-like"/>
    <property type="match status" value="1"/>
</dbReference>
<dbReference type="AlphaFoldDB" id="A0A7S1S5A0"/>
<dbReference type="GO" id="GO:0051879">
    <property type="term" value="F:Hsp90 protein binding"/>
    <property type="evidence" value="ECO:0007669"/>
    <property type="project" value="TreeGrafter"/>
</dbReference>
<proteinExistence type="predicted"/>
<keyword evidence="1" id="KW-0677">Repeat</keyword>
<evidence type="ECO:0000313" key="5">
    <source>
        <dbReference type="EMBL" id="CAD9184389.1"/>
    </source>
</evidence>
<evidence type="ECO:0000259" key="4">
    <source>
        <dbReference type="PROSITE" id="PS51203"/>
    </source>
</evidence>
<sequence length="405" mass="45109">MQTLTIYQNTPDGLQTAGPEHGAEGARLAQLKSSHELEQKTILQNMQDYAMRHKERGNAAMAKSEHRHAVREYNEALKHARAMMEFLGVDRPQQLNGYQLRALARGQPLPKRGPASLDPFRALVLANRSLAFLRLDAYDRALEDAVESCRLLPQYLKAWVRRATALAAANRREEALSILDEALACACPSAATKEQVCKLIVNVRALGDVEVRPPERDLPTVLRPDREVVRVPREMRDSALLWRDGAREEGAVLVEGGEADPRRPARPRECWRPTHLGGRWRQTLGELVVALGLPRRPRASELLVQVRVQHVWVLLRRPGATGEGGRDDYDTLCDAPLRRPVRPSESTWSLEGDAQPELHLCLQKQSAGVGVEGTDGLSPLLWDRAFQEDAPIDPACPGGVTDPRD</sequence>
<feature type="region of interest" description="Disordered" evidence="3">
    <location>
        <begin position="1"/>
        <end position="22"/>
    </location>
</feature>
<dbReference type="Gene3D" id="2.60.40.790">
    <property type="match status" value="1"/>
</dbReference>
<dbReference type="InterPro" id="IPR008978">
    <property type="entry name" value="HSP20-like_chaperone"/>
</dbReference>
<dbReference type="InterPro" id="IPR011990">
    <property type="entry name" value="TPR-like_helical_dom_sf"/>
</dbReference>
<keyword evidence="2" id="KW-0802">TPR repeat</keyword>
<gene>
    <name evidence="5" type="ORF">ACAT0790_LOCUS61161</name>
</gene>
<name>A0A7S1S5A0_ALECA</name>
<dbReference type="SMART" id="SM00028">
    <property type="entry name" value="TPR"/>
    <property type="match status" value="3"/>
</dbReference>
<dbReference type="Gene3D" id="1.25.40.10">
    <property type="entry name" value="Tetratricopeptide repeat domain"/>
    <property type="match status" value="1"/>
</dbReference>
<protein>
    <recommendedName>
        <fullName evidence="4">CS domain-containing protein</fullName>
    </recommendedName>
</protein>
<dbReference type="PROSITE" id="PS51203">
    <property type="entry name" value="CS"/>
    <property type="match status" value="1"/>
</dbReference>
<organism evidence="5">
    <name type="scientific">Alexandrium catenella</name>
    <name type="common">Red tide dinoflagellate</name>
    <name type="synonym">Gonyaulax catenella</name>
    <dbReference type="NCBI Taxonomy" id="2925"/>
    <lineage>
        <taxon>Eukaryota</taxon>
        <taxon>Sar</taxon>
        <taxon>Alveolata</taxon>
        <taxon>Dinophyceae</taxon>
        <taxon>Gonyaulacales</taxon>
        <taxon>Pyrocystaceae</taxon>
        <taxon>Alexandrium</taxon>
    </lineage>
</organism>
<feature type="compositionally biased region" description="Polar residues" evidence="3">
    <location>
        <begin position="1"/>
        <end position="13"/>
    </location>
</feature>
<dbReference type="PANTHER" id="PTHR22904:SF523">
    <property type="entry name" value="STRESS-INDUCED-PHOSPHOPROTEIN 1"/>
    <property type="match status" value="1"/>
</dbReference>
<evidence type="ECO:0000256" key="2">
    <source>
        <dbReference type="ARBA" id="ARBA00022803"/>
    </source>
</evidence>